<evidence type="ECO:0000313" key="2">
    <source>
        <dbReference type="Proteomes" id="UP001597135"/>
    </source>
</evidence>
<comment type="caution">
    <text evidence="1">The sequence shown here is derived from an EMBL/GenBank/DDBJ whole genome shotgun (WGS) entry which is preliminary data.</text>
</comment>
<evidence type="ECO:0000313" key="1">
    <source>
        <dbReference type="EMBL" id="MFD1341721.1"/>
    </source>
</evidence>
<gene>
    <name evidence="1" type="ORF">ACFQ4E_04740</name>
</gene>
<accession>A0ABW3ZEW0</accession>
<dbReference type="Proteomes" id="UP001597135">
    <property type="component" value="Unassembled WGS sequence"/>
</dbReference>
<name>A0ABW3ZEW0_9RHOB</name>
<evidence type="ECO:0008006" key="3">
    <source>
        <dbReference type="Google" id="ProtNLM"/>
    </source>
</evidence>
<sequence>MPLQFLVLSSINVLAVRQRVAQEQRSIEAIQQLKSSNFISLGSPLISPARRAVDFPTSTSEQVNLARVVMPAPRPLRYDSDFL</sequence>
<organism evidence="1 2">
    <name type="scientific">Litorisediminicola beolgyonensis</name>
    <dbReference type="NCBI Taxonomy" id="1173614"/>
    <lineage>
        <taxon>Bacteria</taxon>
        <taxon>Pseudomonadati</taxon>
        <taxon>Pseudomonadota</taxon>
        <taxon>Alphaproteobacteria</taxon>
        <taxon>Rhodobacterales</taxon>
        <taxon>Paracoccaceae</taxon>
        <taxon>Litorisediminicola</taxon>
    </lineage>
</organism>
<proteinExistence type="predicted"/>
<dbReference type="RefSeq" id="WP_386801786.1">
    <property type="nucleotide sequence ID" value="NZ_JBHTMU010000005.1"/>
</dbReference>
<keyword evidence="2" id="KW-1185">Reference proteome</keyword>
<dbReference type="EMBL" id="JBHTMU010000005">
    <property type="protein sequence ID" value="MFD1341721.1"/>
    <property type="molecule type" value="Genomic_DNA"/>
</dbReference>
<reference evidence="2" key="1">
    <citation type="journal article" date="2019" name="Int. J. Syst. Evol. Microbiol.">
        <title>The Global Catalogue of Microorganisms (GCM) 10K type strain sequencing project: providing services to taxonomists for standard genome sequencing and annotation.</title>
        <authorList>
            <consortium name="The Broad Institute Genomics Platform"/>
            <consortium name="The Broad Institute Genome Sequencing Center for Infectious Disease"/>
            <person name="Wu L."/>
            <person name="Ma J."/>
        </authorList>
    </citation>
    <scope>NUCLEOTIDE SEQUENCE [LARGE SCALE GENOMIC DNA]</scope>
    <source>
        <strain evidence="2">CCUG 62953</strain>
    </source>
</reference>
<protein>
    <recommendedName>
        <fullName evidence="3">Cell division protein FtsL</fullName>
    </recommendedName>
</protein>